<name>A0ABS3I3K7_9ENTE</name>
<reference evidence="7 8" key="1">
    <citation type="submission" date="2021-03" db="EMBL/GenBank/DDBJ databases">
        <title>Enterococcal diversity collection.</title>
        <authorList>
            <person name="Gilmore M.S."/>
            <person name="Schwartzman J."/>
            <person name="Van Tyne D."/>
            <person name="Martin M."/>
            <person name="Earl A.M."/>
            <person name="Manson A.L."/>
            <person name="Straub T."/>
            <person name="Salamzade R."/>
            <person name="Saavedra J."/>
            <person name="Lebreton F."/>
            <person name="Prichula J."/>
            <person name="Schaufler K."/>
            <person name="Gaca A."/>
            <person name="Sgardioli B."/>
            <person name="Wagenaar J."/>
            <person name="Strong T."/>
        </authorList>
    </citation>
    <scope>NUCLEOTIDE SEQUENCE [LARGE SCALE GENOMIC DNA]</scope>
    <source>
        <strain evidence="7 8">MSG2901</strain>
    </source>
</reference>
<evidence type="ECO:0000259" key="6">
    <source>
        <dbReference type="Pfam" id="PF16889"/>
    </source>
</evidence>
<keyword evidence="8" id="KW-1185">Reference proteome</keyword>
<dbReference type="Pfam" id="PF07940">
    <property type="entry name" value="Hepar_II_III_C"/>
    <property type="match status" value="1"/>
</dbReference>
<dbReference type="Pfam" id="PF16889">
    <property type="entry name" value="Hepar_II_III_N"/>
    <property type="match status" value="1"/>
</dbReference>
<evidence type="ECO:0000256" key="2">
    <source>
        <dbReference type="ARBA" id="ARBA00022729"/>
    </source>
</evidence>
<comment type="subcellular location">
    <subcellularLocation>
        <location evidence="1">Periplasm</location>
    </subcellularLocation>
</comment>
<dbReference type="InterPro" id="IPR012480">
    <property type="entry name" value="Hepar_II_III_C"/>
</dbReference>
<evidence type="ECO:0000256" key="3">
    <source>
        <dbReference type="ARBA" id="ARBA00022764"/>
    </source>
</evidence>
<dbReference type="Gene3D" id="1.50.10.100">
    <property type="entry name" value="Chondroitin AC/alginate lyase"/>
    <property type="match status" value="1"/>
</dbReference>
<dbReference type="RefSeq" id="WP_206899448.1">
    <property type="nucleotide sequence ID" value="NZ_JAFLWI010000016.1"/>
</dbReference>
<organism evidence="7 8">
    <name type="scientific">Candidatus Enterococcus courvalinii</name>
    <dbReference type="NCBI Taxonomy" id="2815329"/>
    <lineage>
        <taxon>Bacteria</taxon>
        <taxon>Bacillati</taxon>
        <taxon>Bacillota</taxon>
        <taxon>Bacilli</taxon>
        <taxon>Lactobacillales</taxon>
        <taxon>Enterococcaceae</taxon>
        <taxon>Enterococcus</taxon>
    </lineage>
</organism>
<dbReference type="PANTHER" id="PTHR39210">
    <property type="entry name" value="HEPARIN-SULFATE LYASE"/>
    <property type="match status" value="1"/>
</dbReference>
<dbReference type="GO" id="GO:0016829">
    <property type="term" value="F:lyase activity"/>
    <property type="evidence" value="ECO:0007669"/>
    <property type="project" value="UniProtKB-KW"/>
</dbReference>
<evidence type="ECO:0000256" key="4">
    <source>
        <dbReference type="ARBA" id="ARBA00023239"/>
    </source>
</evidence>
<protein>
    <submittedName>
        <fullName evidence="7">Alginate lyase family protein</fullName>
    </submittedName>
</protein>
<sequence length="641" mass="74787">MDFQRIETYQQKFFKDDWVSNYLEQQKTFLAPLFTRVNFLMNDQIIYTDAMDMEACSTPYSLKNAGWNKFPEEDPEWLFMLSRHGFMVDLAQCYALTKEQRYMEKWTMLLLDFITNCERDNPANENSWRPLDVGLRLTNWMKSLTYLPLSYMKNTKVEKMLHRSIQEHLVILENSYIDKYRLSNWGVLAIGGMAAIDLFLPDLVTEAQRAFIWKRLAEQLDLQFYDDGMHWEQSPLYQHEVIMTYVYLLQISEYLEQPLPIDLRGKLAQPIQTTYYLADNQEKLLPLNDSDHVDFHYVYAIYQNLGFLKKRKKDSNLAVLWTGSLYSDYPPVVTKLAPVFAGQDSGMMVYKDQAIYFTLFNGLHGSGHGHASIGSFTLQLDGQDIIVDSGRYTYVNSEQRIQLKELAAHNTLFVAKEPHTIIRDTWGYDKLPKPLFHNIRNIPEGFFAECGWSAKGNQGWMIFERRFLYLKKINSLIILDNFSGPENTEVTSSYNLSSKVTSQKMANQVHIKIKENQYKIHFSEGQAMQETAKSSEMYNQLTTHQRIENKVQCKETAHTWVTVISPTDVKISPVEVKQVGETKIVDQAIGLRLENQKETFDLFLLQEDIVSGNKLLVSEFNQFFYGQVVLIDQDERKQRIK</sequence>
<keyword evidence="3" id="KW-0574">Periplasm</keyword>
<accession>A0ABS3I3K7</accession>
<evidence type="ECO:0000256" key="1">
    <source>
        <dbReference type="ARBA" id="ARBA00004418"/>
    </source>
</evidence>
<dbReference type="Gene3D" id="2.70.98.70">
    <property type="match status" value="1"/>
</dbReference>
<keyword evidence="4 7" id="KW-0456">Lyase</keyword>
<keyword evidence="2" id="KW-0732">Signal</keyword>
<proteinExistence type="predicted"/>
<dbReference type="PANTHER" id="PTHR39210:SF1">
    <property type="entry name" value="HEPARIN-SULFATE LYASE"/>
    <property type="match status" value="1"/>
</dbReference>
<comment type="caution">
    <text evidence="7">The sequence shown here is derived from an EMBL/GenBank/DDBJ whole genome shotgun (WGS) entry which is preliminary data.</text>
</comment>
<dbReference type="EMBL" id="JAFLWI010000016">
    <property type="protein sequence ID" value="MBO0482757.1"/>
    <property type="molecule type" value="Genomic_DNA"/>
</dbReference>
<evidence type="ECO:0000313" key="7">
    <source>
        <dbReference type="EMBL" id="MBO0482757.1"/>
    </source>
</evidence>
<dbReference type="SUPFAM" id="SSF48230">
    <property type="entry name" value="Chondroitin AC/alginate lyase"/>
    <property type="match status" value="1"/>
</dbReference>
<gene>
    <name evidence="7" type="ORF">JZO71_10515</name>
</gene>
<dbReference type="InterPro" id="IPR031680">
    <property type="entry name" value="Hepar_II_III_N"/>
</dbReference>
<feature type="domain" description="Heparinase II/III-like C-terminal" evidence="5">
    <location>
        <begin position="335"/>
        <end position="527"/>
    </location>
</feature>
<dbReference type="InterPro" id="IPR008929">
    <property type="entry name" value="Chondroitin_lyas"/>
</dbReference>
<evidence type="ECO:0000313" key="8">
    <source>
        <dbReference type="Proteomes" id="UP000664832"/>
    </source>
</evidence>
<evidence type="ECO:0000259" key="5">
    <source>
        <dbReference type="Pfam" id="PF07940"/>
    </source>
</evidence>
<feature type="domain" description="Heparin-sulfate lyase N-terminal" evidence="6">
    <location>
        <begin position="62"/>
        <end position="304"/>
    </location>
</feature>
<dbReference type="Proteomes" id="UP000664832">
    <property type="component" value="Unassembled WGS sequence"/>
</dbReference>